<dbReference type="Gene3D" id="3.30.70.60">
    <property type="match status" value="1"/>
</dbReference>
<keyword evidence="3" id="KW-1185">Reference proteome</keyword>
<dbReference type="InterPro" id="IPR007445">
    <property type="entry name" value="PilO"/>
</dbReference>
<dbReference type="EMBL" id="JBHRTS010000003">
    <property type="protein sequence ID" value="MFC3193832.1"/>
    <property type="molecule type" value="Genomic_DNA"/>
</dbReference>
<dbReference type="RefSeq" id="WP_077411372.1">
    <property type="nucleotide sequence ID" value="NZ_JBHRTS010000003.1"/>
</dbReference>
<evidence type="ECO:0000256" key="1">
    <source>
        <dbReference type="SAM" id="Phobius"/>
    </source>
</evidence>
<dbReference type="InterPro" id="IPR014717">
    <property type="entry name" value="Transl_elong_EF1B/ribsomal_bS6"/>
</dbReference>
<gene>
    <name evidence="2" type="ORF">ACFODZ_06230</name>
</gene>
<dbReference type="PIRSF" id="PIRSF016482">
    <property type="entry name" value="PilO"/>
    <property type="match status" value="1"/>
</dbReference>
<protein>
    <submittedName>
        <fullName evidence="2">Type 4a pilus biogenesis protein PilO</fullName>
    </submittedName>
</protein>
<sequence>MSIIDEIQSLDTSNPGGWSTPIKVGAAVMLLIVILVLGYFLKVKDMMASLDGLQKKEVTLKNSYASKHLKAAQLDDYRDQLEEMEIILQSMLRQLPSKNEMSDLIVDVSQTALASGIENELFEPGAEALKDFYAEKPISLRMKGNYHEFGNFVSGVASLPRVVILTMHDISLKPVGDSLLGGQLLLEGTAKTYRYLDEDEVAPADTQASGGRK</sequence>
<keyword evidence="1" id="KW-1133">Transmembrane helix</keyword>
<evidence type="ECO:0000313" key="3">
    <source>
        <dbReference type="Proteomes" id="UP001595533"/>
    </source>
</evidence>
<dbReference type="PANTHER" id="PTHR39555:SF1">
    <property type="entry name" value="TYPE IV PILUS INNER MEMBRANE COMPONENT PILO"/>
    <property type="match status" value="1"/>
</dbReference>
<comment type="caution">
    <text evidence="2">The sequence shown here is derived from an EMBL/GenBank/DDBJ whole genome shotgun (WGS) entry which is preliminary data.</text>
</comment>
<dbReference type="Gene3D" id="1.10.287.540">
    <property type="entry name" value="Helix hairpin bin"/>
    <property type="match status" value="1"/>
</dbReference>
<dbReference type="PANTHER" id="PTHR39555">
    <property type="entry name" value="FIMBRIAL ASSEMBLY PROTEIN PILO-LIKE PROTEIN-RELATED"/>
    <property type="match status" value="1"/>
</dbReference>
<evidence type="ECO:0000313" key="2">
    <source>
        <dbReference type="EMBL" id="MFC3193832.1"/>
    </source>
</evidence>
<name>A0ABV7J9J3_9GAMM</name>
<proteinExistence type="predicted"/>
<accession>A0ABV7J9J3</accession>
<dbReference type="Pfam" id="PF04350">
    <property type="entry name" value="PilO"/>
    <property type="match status" value="1"/>
</dbReference>
<keyword evidence="1" id="KW-0812">Transmembrane</keyword>
<reference evidence="3" key="1">
    <citation type="journal article" date="2019" name="Int. J. Syst. Evol. Microbiol.">
        <title>The Global Catalogue of Microorganisms (GCM) 10K type strain sequencing project: providing services to taxonomists for standard genome sequencing and annotation.</title>
        <authorList>
            <consortium name="The Broad Institute Genomics Platform"/>
            <consortium name="The Broad Institute Genome Sequencing Center for Infectious Disease"/>
            <person name="Wu L."/>
            <person name="Ma J."/>
        </authorList>
    </citation>
    <scope>NUCLEOTIDE SEQUENCE [LARGE SCALE GENOMIC DNA]</scope>
    <source>
        <strain evidence="3">KCTC 42953</strain>
    </source>
</reference>
<feature type="transmembrane region" description="Helical" evidence="1">
    <location>
        <begin position="20"/>
        <end position="41"/>
    </location>
</feature>
<keyword evidence="1" id="KW-0472">Membrane</keyword>
<dbReference type="Proteomes" id="UP001595533">
    <property type="component" value="Unassembled WGS sequence"/>
</dbReference>
<organism evidence="2 3">
    <name type="scientific">Marinicella sediminis</name>
    <dbReference type="NCBI Taxonomy" id="1792834"/>
    <lineage>
        <taxon>Bacteria</taxon>
        <taxon>Pseudomonadati</taxon>
        <taxon>Pseudomonadota</taxon>
        <taxon>Gammaproteobacteria</taxon>
        <taxon>Lysobacterales</taxon>
        <taxon>Marinicellaceae</taxon>
        <taxon>Marinicella</taxon>
    </lineage>
</organism>